<evidence type="ECO:0000256" key="3">
    <source>
        <dbReference type="ARBA" id="ARBA00022989"/>
    </source>
</evidence>
<protein>
    <submittedName>
        <fullName evidence="7">Kef-type K+ transport system, membrane component KefB</fullName>
    </submittedName>
</protein>
<keyword evidence="3 5" id="KW-1133">Transmembrane helix</keyword>
<evidence type="ECO:0000313" key="7">
    <source>
        <dbReference type="EMBL" id="SHO48473.1"/>
    </source>
</evidence>
<proteinExistence type="predicted"/>
<dbReference type="GO" id="GO:0015297">
    <property type="term" value="F:antiporter activity"/>
    <property type="evidence" value="ECO:0007669"/>
    <property type="project" value="InterPro"/>
</dbReference>
<dbReference type="EMBL" id="FRFE01000010">
    <property type="protein sequence ID" value="SHO48473.1"/>
    <property type="molecule type" value="Genomic_DNA"/>
</dbReference>
<dbReference type="Proteomes" id="UP000184603">
    <property type="component" value="Unassembled WGS sequence"/>
</dbReference>
<evidence type="ECO:0000256" key="4">
    <source>
        <dbReference type="ARBA" id="ARBA00023136"/>
    </source>
</evidence>
<keyword evidence="8" id="KW-1185">Reference proteome</keyword>
<feature type="transmembrane region" description="Helical" evidence="5">
    <location>
        <begin position="305"/>
        <end position="328"/>
    </location>
</feature>
<feature type="transmembrane region" description="Helical" evidence="5">
    <location>
        <begin position="55"/>
        <end position="76"/>
    </location>
</feature>
<feature type="transmembrane region" description="Helical" evidence="5">
    <location>
        <begin position="340"/>
        <end position="359"/>
    </location>
</feature>
<feature type="transmembrane region" description="Helical" evidence="5">
    <location>
        <begin position="365"/>
        <end position="386"/>
    </location>
</feature>
<feature type="domain" description="Cation/H+ exchanger transmembrane" evidence="6">
    <location>
        <begin position="12"/>
        <end position="382"/>
    </location>
</feature>
<feature type="transmembrane region" description="Helical" evidence="5">
    <location>
        <begin position="88"/>
        <end position="112"/>
    </location>
</feature>
<dbReference type="GO" id="GO:1902600">
    <property type="term" value="P:proton transmembrane transport"/>
    <property type="evidence" value="ECO:0007669"/>
    <property type="project" value="InterPro"/>
</dbReference>
<dbReference type="GO" id="GO:0016020">
    <property type="term" value="C:membrane"/>
    <property type="evidence" value="ECO:0007669"/>
    <property type="project" value="UniProtKB-SubCell"/>
</dbReference>
<feature type="transmembrane region" description="Helical" evidence="5">
    <location>
        <begin position="234"/>
        <end position="256"/>
    </location>
</feature>
<keyword evidence="2 5" id="KW-0812">Transmembrane</keyword>
<evidence type="ECO:0000259" key="6">
    <source>
        <dbReference type="Pfam" id="PF00999"/>
    </source>
</evidence>
<evidence type="ECO:0000313" key="8">
    <source>
        <dbReference type="Proteomes" id="UP000184603"/>
    </source>
</evidence>
<dbReference type="Gene3D" id="1.20.1530.20">
    <property type="match status" value="1"/>
</dbReference>
<feature type="transmembrane region" description="Helical" evidence="5">
    <location>
        <begin position="159"/>
        <end position="182"/>
    </location>
</feature>
<evidence type="ECO:0000256" key="5">
    <source>
        <dbReference type="SAM" id="Phobius"/>
    </source>
</evidence>
<dbReference type="SUPFAM" id="SSF52402">
    <property type="entry name" value="Adenine nucleotide alpha hydrolases-like"/>
    <property type="match status" value="2"/>
</dbReference>
<evidence type="ECO:0000256" key="2">
    <source>
        <dbReference type="ARBA" id="ARBA00022692"/>
    </source>
</evidence>
<organism evidence="7 8">
    <name type="scientific">Desulfopila aestuarii DSM 18488</name>
    <dbReference type="NCBI Taxonomy" id="1121416"/>
    <lineage>
        <taxon>Bacteria</taxon>
        <taxon>Pseudomonadati</taxon>
        <taxon>Thermodesulfobacteriota</taxon>
        <taxon>Desulfobulbia</taxon>
        <taxon>Desulfobulbales</taxon>
        <taxon>Desulfocapsaceae</taxon>
        <taxon>Desulfopila</taxon>
    </lineage>
</organism>
<keyword evidence="4 5" id="KW-0472">Membrane</keyword>
<feature type="transmembrane region" description="Helical" evidence="5">
    <location>
        <begin position="124"/>
        <end position="147"/>
    </location>
</feature>
<feature type="transmembrane region" description="Helical" evidence="5">
    <location>
        <begin position="194"/>
        <end position="222"/>
    </location>
</feature>
<dbReference type="Gene3D" id="3.40.50.12370">
    <property type="match status" value="1"/>
</dbReference>
<gene>
    <name evidence="7" type="ORF">SAMN02745220_02318</name>
</gene>
<dbReference type="PANTHER" id="PTHR43021:SF2">
    <property type="entry name" value="CATION_H+ EXCHANGER DOMAIN-CONTAINING PROTEIN"/>
    <property type="match status" value="1"/>
</dbReference>
<accession>A0A1M7Y761</accession>
<comment type="subcellular location">
    <subcellularLocation>
        <location evidence="1">Membrane</location>
        <topology evidence="1">Multi-pass membrane protein</topology>
    </subcellularLocation>
</comment>
<reference evidence="7 8" key="1">
    <citation type="submission" date="2016-12" db="EMBL/GenBank/DDBJ databases">
        <authorList>
            <person name="Song W.-J."/>
            <person name="Kurnit D.M."/>
        </authorList>
    </citation>
    <scope>NUCLEOTIDE SEQUENCE [LARGE SCALE GENOMIC DNA]</scope>
    <source>
        <strain evidence="7 8">DSM 18488</strain>
    </source>
</reference>
<dbReference type="PANTHER" id="PTHR43021">
    <property type="entry name" value="NA(+)/H(+) ANTIPORTER-RELATED"/>
    <property type="match status" value="1"/>
</dbReference>
<sequence length="737" mass="79280">MVTLGIAILLAAGLAASKIAQRFRLPSVTGYILAGLLLGPTGLGFITDERVGHNLAHFTQIALMLIAFGIGEHIEIKKLRQHTRSLKWIGLCEAAGACLTVSILIFVTIQLTGFTVDNWTNRNYLVLSLLLGAIGVATAPAATLLVIRELKAKGPLTSTLMAIVAIDDGIAIMFFGLVVSIAHQLLGQSGDPALWAVGASIMEIVGSILLGLLTAAVLIVVLDRLEQFGELMTAGLAILLLLGEIALALHLSPLLAGMTAGFTLVNKAERDVRIFRALNRFEPPIYVLFFTLAGSHLDINSLRTAGVLGIVYFLGTVSGKIAGVNLGAFIANSPPLVRKYLGFAMLPQAGVAIGLIFLLSSDERLAPYATVITPVVLTGVFLSELIGPISARFALTSAGETGADTSGDENLEMRGAAICALDDTFRIIPWKWQKLKMEPDATGYVVFHTEEPAAARGLARTATILASHYRAQPMAVHVVPVEQHGPHHLFLEEHAEVHHMGYSLATELVPGPDIAAGIVAAVECNDARAVVLGYPMKKAAEKFRKLLDTVANYVRCPVLMVRFYGELHTENILVVFTEIDELAAMYEIIAALDSIGEHKLRLMYLVPSDAEEKEIRFLEKEVANWLEKQSNGLRATILVSPVDSRLDAIEDAAEDADVVVMTAGEASGVERILFGSLVDSVAVKVRKTLIVVYNAGKDRNAQQKFENLEAMCAIIDKTNATRNNTPAIVTSKQEEKP</sequence>
<dbReference type="InterPro" id="IPR006153">
    <property type="entry name" value="Cation/H_exchanger_TM"/>
</dbReference>
<dbReference type="AlphaFoldDB" id="A0A1M7Y761"/>
<name>A0A1M7Y761_9BACT</name>
<dbReference type="STRING" id="1121416.SAMN02745220_02318"/>
<dbReference type="InterPro" id="IPR038770">
    <property type="entry name" value="Na+/solute_symporter_sf"/>
</dbReference>
<dbReference type="OrthoDB" id="9783404at2"/>
<evidence type="ECO:0000256" key="1">
    <source>
        <dbReference type="ARBA" id="ARBA00004141"/>
    </source>
</evidence>
<dbReference type="Pfam" id="PF00999">
    <property type="entry name" value="Na_H_Exchanger"/>
    <property type="match status" value="1"/>
</dbReference>
<dbReference type="RefSeq" id="WP_073613616.1">
    <property type="nucleotide sequence ID" value="NZ_FRFE01000010.1"/>
</dbReference>